<dbReference type="EMBL" id="CP019343">
    <property type="protein sequence ID" value="ARN76508.1"/>
    <property type="molecule type" value="Genomic_DNA"/>
</dbReference>
<dbReference type="InterPro" id="IPR006342">
    <property type="entry name" value="FkbM_mtfrase"/>
</dbReference>
<dbReference type="InterPro" id="IPR029063">
    <property type="entry name" value="SAM-dependent_MTases_sf"/>
</dbReference>
<name>A0A1X9NEP1_9GAMM</name>
<feature type="domain" description="Methyltransferase FkbM" evidence="1">
    <location>
        <begin position="50"/>
        <end position="188"/>
    </location>
</feature>
<accession>A0A1X9NEP1</accession>
<evidence type="ECO:0000313" key="2">
    <source>
        <dbReference type="EMBL" id="ARN76508.1"/>
    </source>
</evidence>
<reference evidence="2 3" key="1">
    <citation type="submission" date="2016-11" db="EMBL/GenBank/DDBJ databases">
        <title>Trade-off between light-utilization and light-protection in marine flavobacteria.</title>
        <authorList>
            <person name="Kumagai Y."/>
        </authorList>
    </citation>
    <scope>NUCLEOTIDE SEQUENCE [LARGE SCALE GENOMIC DNA]</scope>
    <source>
        <strain evidence="2 3">NBRC 107125</strain>
    </source>
</reference>
<keyword evidence="3" id="KW-1185">Reference proteome</keyword>
<dbReference type="Pfam" id="PF05050">
    <property type="entry name" value="Methyltransf_21"/>
    <property type="match status" value="1"/>
</dbReference>
<dbReference type="PANTHER" id="PTHR34203">
    <property type="entry name" value="METHYLTRANSFERASE, FKBM FAMILY PROTEIN"/>
    <property type="match status" value="1"/>
</dbReference>
<sequence length="255" mass="28327">MPSLHQTVSLWVHDQRDQHVSKGIAEQGIWESYETQLFIERLKPGINVIDVGANIGYYSVIAADQLAGTGFIAAFEPDPDNYQLLQKNLQHNQFTDVDAVNAGLSAKDSDGRLFLSCSNFGDHQIYDAGEGRASRSIRLINGANYLQAKIQHIDLLKIDTQGAESEVIAGLLPLLKNSGVKLSMIIEFWPYGLRQSGSSAHQLVDMLSTLDLPIKIIDHIGHDLVDCTEQQLREWVDMVETNPQDQGFMNILLGK</sequence>
<dbReference type="Gene3D" id="3.40.50.150">
    <property type="entry name" value="Vaccinia Virus protein VP39"/>
    <property type="match status" value="1"/>
</dbReference>
<dbReference type="AlphaFoldDB" id="A0A1X9NEP1"/>
<dbReference type="SUPFAM" id="SSF53335">
    <property type="entry name" value="S-adenosyl-L-methionine-dependent methyltransferases"/>
    <property type="match status" value="1"/>
</dbReference>
<dbReference type="KEGG" id="osg:BST96_19400"/>
<dbReference type="NCBIfam" id="TIGR01444">
    <property type="entry name" value="fkbM_fam"/>
    <property type="match status" value="1"/>
</dbReference>
<dbReference type="STRING" id="716816.BST96_19400"/>
<gene>
    <name evidence="2" type="ORF">BST96_19400</name>
</gene>
<protein>
    <recommendedName>
        <fullName evidence="1">Methyltransferase FkbM domain-containing protein</fullName>
    </recommendedName>
</protein>
<dbReference type="InterPro" id="IPR052514">
    <property type="entry name" value="SAM-dependent_MTase"/>
</dbReference>
<proteinExistence type="predicted"/>
<evidence type="ECO:0000313" key="3">
    <source>
        <dbReference type="Proteomes" id="UP000193450"/>
    </source>
</evidence>
<dbReference type="Proteomes" id="UP000193450">
    <property type="component" value="Chromosome"/>
</dbReference>
<dbReference type="PANTHER" id="PTHR34203:SF15">
    <property type="entry name" value="SLL1173 PROTEIN"/>
    <property type="match status" value="1"/>
</dbReference>
<evidence type="ECO:0000259" key="1">
    <source>
        <dbReference type="Pfam" id="PF05050"/>
    </source>
</evidence>
<organism evidence="2 3">
    <name type="scientific">Oceanicoccus sagamiensis</name>
    <dbReference type="NCBI Taxonomy" id="716816"/>
    <lineage>
        <taxon>Bacteria</taxon>
        <taxon>Pseudomonadati</taxon>
        <taxon>Pseudomonadota</taxon>
        <taxon>Gammaproteobacteria</taxon>
        <taxon>Cellvibrionales</taxon>
        <taxon>Spongiibacteraceae</taxon>
        <taxon>Oceanicoccus</taxon>
    </lineage>
</organism>